<dbReference type="InterPro" id="IPR036291">
    <property type="entry name" value="NAD(P)-bd_dom_sf"/>
</dbReference>
<dbReference type="GO" id="GO:0003978">
    <property type="term" value="F:UDP-glucose 4-epimerase activity"/>
    <property type="evidence" value="ECO:0007669"/>
    <property type="project" value="UniProtKB-UniRule"/>
</dbReference>
<comment type="catalytic activity">
    <reaction evidence="1 9">
        <text>UDP-alpha-D-glucose = UDP-alpha-D-galactose</text>
        <dbReference type="Rhea" id="RHEA:22168"/>
        <dbReference type="ChEBI" id="CHEBI:58885"/>
        <dbReference type="ChEBI" id="CHEBI:66914"/>
        <dbReference type="EC" id="5.1.3.2"/>
    </reaction>
</comment>
<feature type="domain" description="NAD(P)-binding" evidence="10">
    <location>
        <begin position="19"/>
        <end position="341"/>
    </location>
</feature>
<evidence type="ECO:0000256" key="7">
    <source>
        <dbReference type="ARBA" id="ARBA00023027"/>
    </source>
</evidence>
<reference evidence="11 12" key="1">
    <citation type="submission" date="2018-06" db="EMBL/GenBank/DDBJ databases">
        <title>Genomic Encyclopedia of Archaeal and Bacterial Type Strains, Phase II (KMG-II): from individual species to whole genera.</title>
        <authorList>
            <person name="Goeker M."/>
        </authorList>
    </citation>
    <scope>NUCLEOTIDE SEQUENCE [LARGE SCALE GENOMIC DNA]</scope>
    <source>
        <strain evidence="11 12">DSM 22686</strain>
    </source>
</reference>
<organism evidence="11 12">
    <name type="scientific">Algoriphagus ratkowskyi</name>
    <dbReference type="NCBI Taxonomy" id="57028"/>
    <lineage>
        <taxon>Bacteria</taxon>
        <taxon>Pseudomonadati</taxon>
        <taxon>Bacteroidota</taxon>
        <taxon>Cytophagia</taxon>
        <taxon>Cytophagales</taxon>
        <taxon>Cyclobacteriaceae</taxon>
        <taxon>Algoriphagus</taxon>
    </lineage>
</organism>
<accession>A0A2W7RAN7</accession>
<dbReference type="AlphaFoldDB" id="A0A2W7RAN7"/>
<dbReference type="CDD" id="cd05247">
    <property type="entry name" value="UDP_G4E_1_SDR_e"/>
    <property type="match status" value="1"/>
</dbReference>
<dbReference type="PANTHER" id="PTHR43725:SF47">
    <property type="entry name" value="UDP-GLUCOSE 4-EPIMERASE"/>
    <property type="match status" value="1"/>
</dbReference>
<dbReference type="Gene3D" id="3.40.50.720">
    <property type="entry name" value="NAD(P)-binding Rossmann-like Domain"/>
    <property type="match status" value="1"/>
</dbReference>
<dbReference type="Gene3D" id="3.90.25.10">
    <property type="entry name" value="UDP-galactose 4-epimerase, domain 1"/>
    <property type="match status" value="1"/>
</dbReference>
<dbReference type="Proteomes" id="UP000249115">
    <property type="component" value="Unassembled WGS sequence"/>
</dbReference>
<dbReference type="InterPro" id="IPR005886">
    <property type="entry name" value="UDP_G4E"/>
</dbReference>
<dbReference type="Pfam" id="PF16363">
    <property type="entry name" value="GDP_Man_Dehyd"/>
    <property type="match status" value="1"/>
</dbReference>
<keyword evidence="9" id="KW-0119">Carbohydrate metabolism</keyword>
<evidence type="ECO:0000256" key="1">
    <source>
        <dbReference type="ARBA" id="ARBA00000083"/>
    </source>
</evidence>
<comment type="subunit">
    <text evidence="9">Homodimer.</text>
</comment>
<dbReference type="GO" id="GO:0006012">
    <property type="term" value="P:galactose metabolic process"/>
    <property type="evidence" value="ECO:0007669"/>
    <property type="project" value="UniProtKB-UniPathway"/>
</dbReference>
<evidence type="ECO:0000259" key="10">
    <source>
        <dbReference type="Pfam" id="PF16363"/>
    </source>
</evidence>
<evidence type="ECO:0000256" key="2">
    <source>
        <dbReference type="ARBA" id="ARBA00001911"/>
    </source>
</evidence>
<evidence type="ECO:0000256" key="6">
    <source>
        <dbReference type="ARBA" id="ARBA00018569"/>
    </source>
</evidence>
<comment type="caution">
    <text evidence="11">The sequence shown here is derived from an EMBL/GenBank/DDBJ whole genome shotgun (WGS) entry which is preliminary data.</text>
</comment>
<comment type="cofactor">
    <cofactor evidence="2 9">
        <name>NAD(+)</name>
        <dbReference type="ChEBI" id="CHEBI:57540"/>
    </cofactor>
</comment>
<evidence type="ECO:0000256" key="5">
    <source>
        <dbReference type="ARBA" id="ARBA00013189"/>
    </source>
</evidence>
<dbReference type="EMBL" id="QKZU01000014">
    <property type="protein sequence ID" value="PZX52747.1"/>
    <property type="molecule type" value="Genomic_DNA"/>
</dbReference>
<comment type="pathway">
    <text evidence="3 9">Carbohydrate metabolism; galactose metabolism.</text>
</comment>
<name>A0A2W7RAN7_9BACT</name>
<evidence type="ECO:0000313" key="12">
    <source>
        <dbReference type="Proteomes" id="UP000249115"/>
    </source>
</evidence>
<dbReference type="EC" id="5.1.3.2" evidence="5 9"/>
<keyword evidence="7 9" id="KW-0520">NAD</keyword>
<evidence type="ECO:0000313" key="11">
    <source>
        <dbReference type="EMBL" id="PZX52747.1"/>
    </source>
</evidence>
<evidence type="ECO:0000256" key="8">
    <source>
        <dbReference type="ARBA" id="ARBA00023235"/>
    </source>
</evidence>
<comment type="similarity">
    <text evidence="4 9">Belongs to the NAD(P)-dependent epimerase/dehydratase family.</text>
</comment>
<proteinExistence type="inferred from homology"/>
<dbReference type="GO" id="GO:0005829">
    <property type="term" value="C:cytosol"/>
    <property type="evidence" value="ECO:0007669"/>
    <property type="project" value="TreeGrafter"/>
</dbReference>
<evidence type="ECO:0000256" key="9">
    <source>
        <dbReference type="RuleBase" id="RU366046"/>
    </source>
</evidence>
<dbReference type="SUPFAM" id="SSF51735">
    <property type="entry name" value="NAD(P)-binding Rossmann-fold domains"/>
    <property type="match status" value="1"/>
</dbReference>
<sequence length="349" mass="38702">MHLDSFVQANFYTGMKKILITGGAGYIGSHTAVELVKSGFEPIIIDDLSNSDVKVLDRLEEIIGKRLTFYKGDCSDRNLLEQIAEEHELAGVIHFAAFKAVGESTMQPLKYYQNNLGSLLTILDFMKAKQIKDLVFSSSCTVYGQPDVLPVTEATPRQDAESPYGNTKKICEDILMDFVKSQAGIRVISLRYFNPVGAHPSAKIGELPKGTPANLVPFVTQTAAGIREKLTVFGDDYDTADGSCVRDFIHVMDLADAHVKALAYLGEQQDYFYDVFNVGTGNGNTVLEVIRTFENVNGVKVNFEIGPKRAGDIVKIWADTAKINSILNWHPSYSLEDSLRDSWNWQKTL</sequence>
<gene>
    <name evidence="11" type="ORF">LV84_03357</name>
</gene>
<dbReference type="UniPathway" id="UPA00214"/>
<evidence type="ECO:0000256" key="4">
    <source>
        <dbReference type="ARBA" id="ARBA00007637"/>
    </source>
</evidence>
<keyword evidence="8 9" id="KW-0413">Isomerase</keyword>
<dbReference type="PANTHER" id="PTHR43725">
    <property type="entry name" value="UDP-GLUCOSE 4-EPIMERASE"/>
    <property type="match status" value="1"/>
</dbReference>
<protein>
    <recommendedName>
        <fullName evidence="6 9">UDP-glucose 4-epimerase</fullName>
        <ecNumber evidence="5 9">5.1.3.2</ecNumber>
    </recommendedName>
</protein>
<dbReference type="NCBIfam" id="TIGR01179">
    <property type="entry name" value="galE"/>
    <property type="match status" value="1"/>
</dbReference>
<dbReference type="InterPro" id="IPR016040">
    <property type="entry name" value="NAD(P)-bd_dom"/>
</dbReference>
<evidence type="ECO:0000256" key="3">
    <source>
        <dbReference type="ARBA" id="ARBA00004947"/>
    </source>
</evidence>